<dbReference type="InterPro" id="IPR036191">
    <property type="entry name" value="RRF_sf"/>
</dbReference>
<evidence type="ECO:0000256" key="3">
    <source>
        <dbReference type="ARBA" id="ARBA00022917"/>
    </source>
</evidence>
<gene>
    <name evidence="6" type="ORF">GCK72_002213</name>
</gene>
<accession>A0A6A5HS55</accession>
<dbReference type="Gene3D" id="1.10.132.20">
    <property type="entry name" value="Ribosome-recycling factor"/>
    <property type="match status" value="1"/>
</dbReference>
<evidence type="ECO:0000313" key="7">
    <source>
        <dbReference type="Proteomes" id="UP000483820"/>
    </source>
</evidence>
<dbReference type="InterPro" id="IPR023584">
    <property type="entry name" value="Ribosome_recyc_fac_dom"/>
</dbReference>
<evidence type="ECO:0000313" key="6">
    <source>
        <dbReference type="EMBL" id="KAF1770395.1"/>
    </source>
</evidence>
<feature type="domain" description="Ribosome recycling factor" evidence="5">
    <location>
        <begin position="73"/>
        <end position="234"/>
    </location>
</feature>
<sequence>MIRLAVVRLTQSASRRQFIQHQHQLSTSVVGYAKKKAENKKKSPPAVFSNLDDNTVVQNALKEIQRVETLLVEELTRHFSLKVDIRQYEDIMVKLENRKEKPLSMVARVTLKSPLMVMMNFQDNPTAIKAAKLAIQKSTLNVTPQQEGAVLYVNVPPMSKERREKMASDAKGRILNEYKKAINEIYSTSDKKSSAEFSTRPDEAKKTREALLTMKHAAEQRGNLIIEERRKQLLKQVV</sequence>
<dbReference type="Proteomes" id="UP000483820">
    <property type="component" value="Chromosome I"/>
</dbReference>
<keyword evidence="3" id="KW-0648">Protein biosynthesis</keyword>
<dbReference type="RefSeq" id="XP_003104793.2">
    <property type="nucleotide sequence ID" value="XM_003104745.2"/>
</dbReference>
<protein>
    <recommendedName>
        <fullName evidence="2">Ribosome-recycling factor, mitochondrial</fullName>
    </recommendedName>
    <alternativeName>
        <fullName evidence="4">Ribosome-releasing factor, mitochondrial</fullName>
    </alternativeName>
</protein>
<dbReference type="GO" id="GO:0006412">
    <property type="term" value="P:translation"/>
    <property type="evidence" value="ECO:0007669"/>
    <property type="project" value="UniProtKB-KW"/>
</dbReference>
<organism evidence="6 7">
    <name type="scientific">Caenorhabditis remanei</name>
    <name type="common">Caenorhabditis vulgaris</name>
    <dbReference type="NCBI Taxonomy" id="31234"/>
    <lineage>
        <taxon>Eukaryota</taxon>
        <taxon>Metazoa</taxon>
        <taxon>Ecdysozoa</taxon>
        <taxon>Nematoda</taxon>
        <taxon>Chromadorea</taxon>
        <taxon>Rhabditida</taxon>
        <taxon>Rhabditina</taxon>
        <taxon>Rhabditomorpha</taxon>
        <taxon>Rhabditoidea</taxon>
        <taxon>Rhabditidae</taxon>
        <taxon>Peloderinae</taxon>
        <taxon>Caenorhabditis</taxon>
    </lineage>
</organism>
<evidence type="ECO:0000259" key="5">
    <source>
        <dbReference type="Pfam" id="PF01765"/>
    </source>
</evidence>
<dbReference type="EMBL" id="WUAV01000001">
    <property type="protein sequence ID" value="KAF1770395.1"/>
    <property type="molecule type" value="Genomic_DNA"/>
</dbReference>
<dbReference type="KEGG" id="crq:GCK72_002213"/>
<dbReference type="GO" id="GO:0005739">
    <property type="term" value="C:mitochondrion"/>
    <property type="evidence" value="ECO:0007669"/>
    <property type="project" value="TreeGrafter"/>
</dbReference>
<reference evidence="6 7" key="1">
    <citation type="submission" date="2019-12" db="EMBL/GenBank/DDBJ databases">
        <title>Chromosome-level assembly of the Caenorhabditis remanei genome.</title>
        <authorList>
            <person name="Teterina A.A."/>
            <person name="Willis J.H."/>
            <person name="Phillips P.C."/>
        </authorList>
    </citation>
    <scope>NUCLEOTIDE SEQUENCE [LARGE SCALE GENOMIC DNA]</scope>
    <source>
        <strain evidence="6 7">PX506</strain>
        <tissue evidence="6">Whole organism</tissue>
    </source>
</reference>
<comment type="similarity">
    <text evidence="1">Belongs to the RRF family.</text>
</comment>
<dbReference type="GeneID" id="9809294"/>
<name>A0A6A5HS55_CAERE</name>
<dbReference type="FunFam" id="3.30.1360.40:FF:000001">
    <property type="entry name" value="Ribosome-recycling factor"/>
    <property type="match status" value="1"/>
</dbReference>
<dbReference type="Gene3D" id="3.30.1360.40">
    <property type="match status" value="1"/>
</dbReference>
<dbReference type="Pfam" id="PF01765">
    <property type="entry name" value="RRF"/>
    <property type="match status" value="1"/>
</dbReference>
<dbReference type="PANTHER" id="PTHR20982:SF3">
    <property type="entry name" value="MITOCHONDRIAL RIBOSOME RECYCLING FACTOR PSEUDO 1"/>
    <property type="match status" value="1"/>
</dbReference>
<dbReference type="AlphaFoldDB" id="A0A6A5HS55"/>
<dbReference type="PANTHER" id="PTHR20982">
    <property type="entry name" value="RIBOSOME RECYCLING FACTOR"/>
    <property type="match status" value="1"/>
</dbReference>
<evidence type="ECO:0000256" key="2">
    <source>
        <dbReference type="ARBA" id="ARBA00020581"/>
    </source>
</evidence>
<dbReference type="SUPFAM" id="SSF55194">
    <property type="entry name" value="Ribosome recycling factor, RRF"/>
    <property type="match status" value="1"/>
</dbReference>
<dbReference type="InterPro" id="IPR002661">
    <property type="entry name" value="Ribosome_recyc_fac"/>
</dbReference>
<evidence type="ECO:0000256" key="4">
    <source>
        <dbReference type="ARBA" id="ARBA00033107"/>
    </source>
</evidence>
<comment type="caution">
    <text evidence="6">The sequence shown here is derived from an EMBL/GenBank/DDBJ whole genome shotgun (WGS) entry which is preliminary data.</text>
</comment>
<dbReference type="GO" id="GO:0043023">
    <property type="term" value="F:ribosomal large subunit binding"/>
    <property type="evidence" value="ECO:0007669"/>
    <property type="project" value="TreeGrafter"/>
</dbReference>
<dbReference type="CTD" id="9809294"/>
<proteinExistence type="inferred from homology"/>
<evidence type="ECO:0000256" key="1">
    <source>
        <dbReference type="ARBA" id="ARBA00005912"/>
    </source>
</evidence>